<dbReference type="AlphaFoldDB" id="A0A1H7UD84"/>
<proteinExistence type="predicted"/>
<feature type="region of interest" description="Disordered" evidence="1">
    <location>
        <begin position="357"/>
        <end position="423"/>
    </location>
</feature>
<gene>
    <name evidence="4" type="ORF">SAMN05660976_03759</name>
</gene>
<feature type="region of interest" description="Disordered" evidence="1">
    <location>
        <begin position="114"/>
        <end position="138"/>
    </location>
</feature>
<reference evidence="4 5" key="1">
    <citation type="submission" date="2016-10" db="EMBL/GenBank/DDBJ databases">
        <authorList>
            <person name="de Groot N.N."/>
        </authorList>
    </citation>
    <scope>NUCLEOTIDE SEQUENCE [LARGE SCALE GENOMIC DNA]</scope>
    <source>
        <strain evidence="4 5">DSM 43357</strain>
    </source>
</reference>
<dbReference type="STRING" id="46177.SAMN05660976_03759"/>
<dbReference type="EMBL" id="FOBF01000008">
    <property type="protein sequence ID" value="SEL94714.1"/>
    <property type="molecule type" value="Genomic_DNA"/>
</dbReference>
<feature type="compositionally biased region" description="Pro residues" evidence="1">
    <location>
        <begin position="368"/>
        <end position="383"/>
    </location>
</feature>
<accession>A0A1H7UD84</accession>
<evidence type="ECO:0000313" key="5">
    <source>
        <dbReference type="Proteomes" id="UP000198953"/>
    </source>
</evidence>
<evidence type="ECO:0000256" key="2">
    <source>
        <dbReference type="SAM" id="SignalP"/>
    </source>
</evidence>
<keyword evidence="2" id="KW-0732">Signal</keyword>
<evidence type="ECO:0000313" key="4">
    <source>
        <dbReference type="EMBL" id="SEL94714.1"/>
    </source>
</evidence>
<dbReference type="NCBIfam" id="TIGR01451">
    <property type="entry name" value="B_ant_repeat"/>
    <property type="match status" value="1"/>
</dbReference>
<organism evidence="4 5">
    <name type="scientific">Nonomuraea pusilla</name>
    <dbReference type="NCBI Taxonomy" id="46177"/>
    <lineage>
        <taxon>Bacteria</taxon>
        <taxon>Bacillati</taxon>
        <taxon>Actinomycetota</taxon>
        <taxon>Actinomycetes</taxon>
        <taxon>Streptosporangiales</taxon>
        <taxon>Streptosporangiaceae</taxon>
        <taxon>Nonomuraea</taxon>
    </lineage>
</organism>
<protein>
    <submittedName>
        <fullName evidence="4">Conserved repeat domain-containing protein</fullName>
    </submittedName>
</protein>
<dbReference type="Proteomes" id="UP000198953">
    <property type="component" value="Unassembled WGS sequence"/>
</dbReference>
<name>A0A1H7UD84_9ACTN</name>
<feature type="domain" description="DUF7927" evidence="3">
    <location>
        <begin position="268"/>
        <end position="316"/>
    </location>
</feature>
<feature type="signal peptide" evidence="2">
    <location>
        <begin position="1"/>
        <end position="29"/>
    </location>
</feature>
<dbReference type="InterPro" id="IPR057687">
    <property type="entry name" value="DUF7927"/>
</dbReference>
<dbReference type="InterPro" id="IPR047589">
    <property type="entry name" value="DUF11_rpt"/>
</dbReference>
<evidence type="ECO:0000259" key="3">
    <source>
        <dbReference type="Pfam" id="PF25549"/>
    </source>
</evidence>
<dbReference type="OrthoDB" id="134475at2"/>
<evidence type="ECO:0000256" key="1">
    <source>
        <dbReference type="SAM" id="MobiDB-lite"/>
    </source>
</evidence>
<feature type="region of interest" description="Disordered" evidence="1">
    <location>
        <begin position="27"/>
        <end position="57"/>
    </location>
</feature>
<sequence length="555" mass="55666">MRGAGQRMAAVLAAVTTCGALTAWGPANARSAPDPPPGGSVVTVKTGGDHTGPDTAGPLAATVLGLYADPADPQPAGPWATCVSDADGDCSFLVPGTGDVNEGARFWVKQISAPNGRYTDPEPRTGPGSGSSSTATPYLFRTPPLAEGRTYTSQLDFAISDAKVPDASSGADVTVTETRHPGHTLVTPGGAPTPLAWGAPQEGYEVGQSVTIDEDVEVTDGRCRLTGRGVTEDGGRPDAGDLPHTAVLHRPHSAYTVTNTVTCEGGDWTVSKRSDPPSGTPVEPGDVITYRIEVRPQGRPARNVVVTDALSGGTPEGEAAATAGTVRSGEDGLTWRIPLLTRAQTLTYTVRAGDLGRKHGHATAGGPTPAPGSGPVGPTPAPGSGPGGVTPAPGSGPGGVTPAPGSGPVGPTPAPGGAAEGDEALDEADADDAVAGVVVGVVVGAVVNVVTPGRHGHCDGRCATRHPLVVPGPEEAGWAWGPGGPGWPGWPPGPAGPGPAAPTLPFTGAPVETALRWSAALVAAGLLLLALARRLRRPLLGPRQPRFPGLPRFPR</sequence>
<dbReference type="Pfam" id="PF25549">
    <property type="entry name" value="DUF7927"/>
    <property type="match status" value="1"/>
</dbReference>
<dbReference type="RefSeq" id="WP_143078694.1">
    <property type="nucleotide sequence ID" value="NZ_FOBF01000008.1"/>
</dbReference>
<keyword evidence="5" id="KW-1185">Reference proteome</keyword>
<feature type="chain" id="PRO_5011708870" evidence="2">
    <location>
        <begin position="30"/>
        <end position="555"/>
    </location>
</feature>